<protein>
    <submittedName>
        <fullName evidence="6">AcrR family transcriptional regulator</fullName>
    </submittedName>
</protein>
<dbReference type="PANTHER" id="PTHR30055">
    <property type="entry name" value="HTH-TYPE TRANSCRIPTIONAL REGULATOR RUTR"/>
    <property type="match status" value="1"/>
</dbReference>
<dbReference type="Gene3D" id="1.10.357.10">
    <property type="entry name" value="Tetracycline Repressor, domain 2"/>
    <property type="match status" value="1"/>
</dbReference>
<dbReference type="InterPro" id="IPR050109">
    <property type="entry name" value="HTH-type_TetR-like_transc_reg"/>
</dbReference>
<dbReference type="OrthoDB" id="7505659at2"/>
<reference evidence="6 7" key="1">
    <citation type="journal article" date="2017" name="BMC Genomics">
        <title>Comparative genomic and phylogenomic analyses of the Bifidobacteriaceae family.</title>
        <authorList>
            <person name="Lugli G.A."/>
            <person name="Milani C."/>
            <person name="Turroni F."/>
            <person name="Duranti S."/>
            <person name="Mancabelli L."/>
            <person name="Mangifesta M."/>
            <person name="Ferrario C."/>
            <person name="Modesto M."/>
            <person name="Mattarelli P."/>
            <person name="Jiri K."/>
            <person name="van Sinderen D."/>
            <person name="Ventura M."/>
        </authorList>
    </citation>
    <scope>NUCLEOTIDE SEQUENCE [LARGE SCALE GENOMIC DNA]</scope>
    <source>
        <strain evidence="6 7">DSM 100196</strain>
    </source>
</reference>
<evidence type="ECO:0000256" key="4">
    <source>
        <dbReference type="PROSITE-ProRule" id="PRU00335"/>
    </source>
</evidence>
<evidence type="ECO:0000256" key="2">
    <source>
        <dbReference type="ARBA" id="ARBA00023125"/>
    </source>
</evidence>
<dbReference type="Pfam" id="PF00440">
    <property type="entry name" value="TetR_N"/>
    <property type="match status" value="1"/>
</dbReference>
<dbReference type="SUPFAM" id="SSF46689">
    <property type="entry name" value="Homeodomain-like"/>
    <property type="match status" value="1"/>
</dbReference>
<dbReference type="InterPro" id="IPR001647">
    <property type="entry name" value="HTH_TetR"/>
</dbReference>
<dbReference type="InterPro" id="IPR009057">
    <property type="entry name" value="Homeodomain-like_sf"/>
</dbReference>
<dbReference type="GO" id="GO:0000976">
    <property type="term" value="F:transcription cis-regulatory region binding"/>
    <property type="evidence" value="ECO:0007669"/>
    <property type="project" value="TreeGrafter"/>
</dbReference>
<proteinExistence type="predicted"/>
<dbReference type="RefSeq" id="WP_094666876.1">
    <property type="nucleotide sequence ID" value="NZ_MWWW01000004.1"/>
</dbReference>
<dbReference type="PROSITE" id="PS50977">
    <property type="entry name" value="HTH_TETR_2"/>
    <property type="match status" value="1"/>
</dbReference>
<accession>A0A261FPC8</accession>
<dbReference type="PRINTS" id="PR00455">
    <property type="entry name" value="HTHTETR"/>
</dbReference>
<evidence type="ECO:0000256" key="3">
    <source>
        <dbReference type="ARBA" id="ARBA00023163"/>
    </source>
</evidence>
<keyword evidence="2 4" id="KW-0238">DNA-binding</keyword>
<dbReference type="EMBL" id="MWWW01000004">
    <property type="protein sequence ID" value="OZG61030.1"/>
    <property type="molecule type" value="Genomic_DNA"/>
</dbReference>
<comment type="caution">
    <text evidence="6">The sequence shown here is derived from an EMBL/GenBank/DDBJ whole genome shotgun (WGS) entry which is preliminary data.</text>
</comment>
<evidence type="ECO:0000313" key="7">
    <source>
        <dbReference type="Proteomes" id="UP000216871"/>
    </source>
</evidence>
<keyword evidence="7" id="KW-1185">Reference proteome</keyword>
<feature type="DNA-binding region" description="H-T-H motif" evidence="4">
    <location>
        <begin position="29"/>
        <end position="48"/>
    </location>
</feature>
<evidence type="ECO:0000313" key="6">
    <source>
        <dbReference type="EMBL" id="OZG61030.1"/>
    </source>
</evidence>
<evidence type="ECO:0000259" key="5">
    <source>
        <dbReference type="PROSITE" id="PS50977"/>
    </source>
</evidence>
<dbReference type="AlphaFoldDB" id="A0A261FPC8"/>
<dbReference type="GO" id="GO:0003700">
    <property type="term" value="F:DNA-binding transcription factor activity"/>
    <property type="evidence" value="ECO:0007669"/>
    <property type="project" value="TreeGrafter"/>
</dbReference>
<dbReference type="Proteomes" id="UP000216871">
    <property type="component" value="Unassembled WGS sequence"/>
</dbReference>
<name>A0A261FPC8_9BIFI</name>
<organism evidence="6 7">
    <name type="scientific">Bifidobacterium myosotis</name>
    <dbReference type="NCBI Taxonomy" id="1630166"/>
    <lineage>
        <taxon>Bacteria</taxon>
        <taxon>Bacillati</taxon>
        <taxon>Actinomycetota</taxon>
        <taxon>Actinomycetes</taxon>
        <taxon>Bifidobacteriales</taxon>
        <taxon>Bifidobacteriaceae</taxon>
        <taxon>Bifidobacterium</taxon>
    </lineage>
</organism>
<sequence length="205" mass="23828">MGTRGEERLREIITAATEVVAERGYYGMTIQEVADRVGITQAGLLKYVKNKNGLLTLVLQRYDETNKADQNYISSRLSLTAEQREQTPLLMPEYYRIIARYNQERPKLAQLYLVLRAEAIDPNHPAHDYYAHRGERMRAKISALPWKLPPEYDTPYKIGRLSMCIGSAMEGLQMRWLGEPNIDYLASWAEYEDILFPLPHWEGYR</sequence>
<dbReference type="PANTHER" id="PTHR30055:SF234">
    <property type="entry name" value="HTH-TYPE TRANSCRIPTIONAL REGULATOR BETI"/>
    <property type="match status" value="1"/>
</dbReference>
<keyword evidence="3" id="KW-0804">Transcription</keyword>
<feature type="domain" description="HTH tetR-type" evidence="5">
    <location>
        <begin position="6"/>
        <end position="66"/>
    </location>
</feature>
<keyword evidence="1" id="KW-0805">Transcription regulation</keyword>
<evidence type="ECO:0000256" key="1">
    <source>
        <dbReference type="ARBA" id="ARBA00023015"/>
    </source>
</evidence>
<gene>
    <name evidence="6" type="ORF">BMYO_0329</name>
</gene>